<comment type="subunit">
    <text evidence="15">Interacts with PEX13; forming the PEX13-PEX14 docking complex. Interacts with PEX5 (via WxxxF/Y motifs). Interacts with PEX19. Interacts with tubulin.</text>
</comment>
<dbReference type="FunFam" id="1.10.10.10:FF:000296">
    <property type="entry name" value="Peroxisomal membrane protein PEX14"/>
    <property type="match status" value="1"/>
</dbReference>
<evidence type="ECO:0000256" key="5">
    <source>
        <dbReference type="ARBA" id="ARBA00022927"/>
    </source>
</evidence>
<feature type="domain" description="Peroxisome membrane anchor protein Pex14p N-terminal" evidence="18">
    <location>
        <begin position="39"/>
        <end position="82"/>
    </location>
</feature>
<accession>A0AAE0S1T5</accession>
<dbReference type="Gene3D" id="1.10.10.10">
    <property type="entry name" value="Winged helix-like DNA-binding domain superfamily/Winged helix DNA-binding domain"/>
    <property type="match status" value="1"/>
</dbReference>
<evidence type="ECO:0000256" key="1">
    <source>
        <dbReference type="ARBA" id="ARBA00005443"/>
    </source>
</evidence>
<dbReference type="GO" id="GO:0005778">
    <property type="term" value="C:peroxisomal membrane"/>
    <property type="evidence" value="ECO:0007669"/>
    <property type="project" value="UniProtKB-SubCell"/>
</dbReference>
<comment type="similarity">
    <text evidence="1 16">Belongs to the peroxin-14 family.</text>
</comment>
<feature type="region of interest" description="Disordered" evidence="17">
    <location>
        <begin position="289"/>
        <end position="369"/>
    </location>
</feature>
<reference evidence="19" key="2">
    <citation type="journal article" date="2021" name="Genome Biol. Evol.">
        <title>Developing a high-quality reference genome for a parasitic bivalve with doubly uniparental inheritance (Bivalvia: Unionida).</title>
        <authorList>
            <person name="Smith C.H."/>
        </authorList>
    </citation>
    <scope>NUCLEOTIDE SEQUENCE</scope>
    <source>
        <strain evidence="19">CHS0354</strain>
        <tissue evidence="19">Mantle</tissue>
    </source>
</reference>
<dbReference type="InterPro" id="IPR025655">
    <property type="entry name" value="PEX14"/>
</dbReference>
<evidence type="ECO:0000256" key="7">
    <source>
        <dbReference type="ARBA" id="ARBA00022990"/>
    </source>
</evidence>
<dbReference type="Pfam" id="PF04695">
    <property type="entry name" value="Pex14_N"/>
    <property type="match status" value="1"/>
</dbReference>
<evidence type="ECO:0000256" key="17">
    <source>
        <dbReference type="SAM" id="MobiDB-lite"/>
    </source>
</evidence>
<dbReference type="GO" id="GO:0012505">
    <property type="term" value="C:endomembrane system"/>
    <property type="evidence" value="ECO:0007669"/>
    <property type="project" value="UniProtKB-SubCell"/>
</dbReference>
<feature type="compositionally biased region" description="Polar residues" evidence="17">
    <location>
        <begin position="356"/>
        <end position="369"/>
    </location>
</feature>
<keyword evidence="9 16" id="KW-0472">Membrane</keyword>
<dbReference type="Proteomes" id="UP001195483">
    <property type="component" value="Unassembled WGS sequence"/>
</dbReference>
<keyword evidence="20" id="KW-1185">Reference proteome</keyword>
<dbReference type="PANTHER" id="PTHR23058:SF0">
    <property type="entry name" value="PEROXISOMAL MEMBRANE PROTEIN PEX14"/>
    <property type="match status" value="1"/>
</dbReference>
<evidence type="ECO:0000313" key="20">
    <source>
        <dbReference type="Proteomes" id="UP001195483"/>
    </source>
</evidence>
<reference evidence="19" key="1">
    <citation type="journal article" date="2021" name="Genome Biol. Evol.">
        <title>A High-Quality Reference Genome for a Parasitic Bivalve with Doubly Uniparental Inheritance (Bivalvia: Unionida).</title>
        <authorList>
            <person name="Smith C.H."/>
        </authorList>
    </citation>
    <scope>NUCLEOTIDE SEQUENCE</scope>
    <source>
        <strain evidence="19">CHS0354</strain>
    </source>
</reference>
<evidence type="ECO:0000256" key="4">
    <source>
        <dbReference type="ARBA" id="ARBA00022692"/>
    </source>
</evidence>
<dbReference type="EMBL" id="JAEAOA010001385">
    <property type="protein sequence ID" value="KAK3583806.1"/>
    <property type="molecule type" value="Genomic_DNA"/>
</dbReference>
<keyword evidence="2 16" id="KW-0813">Transport</keyword>
<sequence length="369" mass="41239">MADSGKSVEASDALPAAEGSKEALSVEASDSLPAAEGSRESLIATAVKFLQNPKVQQSPMHQKRAFLERKGLTKEEIELSIQRSGILHDDSPSTGSPLVPPRVIEGKIYSRWAGTRDVLAVITMFTGITYAVHRLYQEFLKPWLYGVPSPHARQEAVESSVAVLQTSLQQTLEKVQATLDTVHETMVKQQEKFQMLSHDMTGRMMSDNLATSESSQFVRDIKAELSSIKGLLLNKDRFRPPPASIPVLPSWQLESLQSKQNSAVTQKSVSLEKEDMEKETVKEIEEYNLQEPQLKSNPEEYQQLTPESSFSEEVGMEYNSNSREKKRLQMNLNKKDKSDEFSNIGDLNSEDGDNLGSENTSLEDNQLFD</sequence>
<evidence type="ECO:0000256" key="15">
    <source>
        <dbReference type="ARBA" id="ARBA00065694"/>
    </source>
</evidence>
<evidence type="ECO:0000256" key="2">
    <source>
        <dbReference type="ARBA" id="ARBA00022448"/>
    </source>
</evidence>
<name>A0AAE0S1T5_9BIVA</name>
<evidence type="ECO:0000256" key="11">
    <source>
        <dbReference type="ARBA" id="ARBA00029502"/>
    </source>
</evidence>
<protein>
    <recommendedName>
        <fullName evidence="11 16">Peroxisomal membrane protein PEX14</fullName>
    </recommendedName>
    <alternativeName>
        <fullName evidence="16">Peroxin-14</fullName>
    </alternativeName>
</protein>
<evidence type="ECO:0000256" key="12">
    <source>
        <dbReference type="ARBA" id="ARBA00037847"/>
    </source>
</evidence>
<feature type="region of interest" description="Disordered" evidence="17">
    <location>
        <begin position="1"/>
        <end position="37"/>
    </location>
</feature>
<reference evidence="19" key="3">
    <citation type="submission" date="2023-05" db="EMBL/GenBank/DDBJ databases">
        <authorList>
            <person name="Smith C.H."/>
        </authorList>
    </citation>
    <scope>NUCLEOTIDE SEQUENCE</scope>
    <source>
        <strain evidence="19">CHS0354</strain>
        <tissue evidence="19">Mantle</tissue>
    </source>
</reference>
<organism evidence="19 20">
    <name type="scientific">Potamilus streckersoni</name>
    <dbReference type="NCBI Taxonomy" id="2493646"/>
    <lineage>
        <taxon>Eukaryota</taxon>
        <taxon>Metazoa</taxon>
        <taxon>Spiralia</taxon>
        <taxon>Lophotrochozoa</taxon>
        <taxon>Mollusca</taxon>
        <taxon>Bivalvia</taxon>
        <taxon>Autobranchia</taxon>
        <taxon>Heteroconchia</taxon>
        <taxon>Palaeoheterodonta</taxon>
        <taxon>Unionida</taxon>
        <taxon>Unionoidea</taxon>
        <taxon>Unionidae</taxon>
        <taxon>Ambleminae</taxon>
        <taxon>Lampsilini</taxon>
        <taxon>Potamilus</taxon>
    </lineage>
</organism>
<dbReference type="GO" id="GO:0005102">
    <property type="term" value="F:signaling receptor binding"/>
    <property type="evidence" value="ECO:0007669"/>
    <property type="project" value="TreeGrafter"/>
</dbReference>
<proteinExistence type="inferred from homology"/>
<keyword evidence="3" id="KW-0597">Phosphoprotein</keyword>
<dbReference type="GO" id="GO:0016560">
    <property type="term" value="P:protein import into peroxisome matrix, docking"/>
    <property type="evidence" value="ECO:0007669"/>
    <property type="project" value="UniProtKB-UniRule"/>
</dbReference>
<evidence type="ECO:0000256" key="6">
    <source>
        <dbReference type="ARBA" id="ARBA00022989"/>
    </source>
</evidence>
<evidence type="ECO:0000256" key="13">
    <source>
        <dbReference type="ARBA" id="ARBA00046271"/>
    </source>
</evidence>
<comment type="caution">
    <text evidence="19">The sequence shown here is derived from an EMBL/GenBank/DDBJ whole genome shotgun (WGS) entry which is preliminary data.</text>
</comment>
<feature type="compositionally biased region" description="Polar residues" evidence="17">
    <location>
        <begin position="290"/>
        <end position="311"/>
    </location>
</feature>
<comment type="function">
    <text evidence="14">Component of the PEX13-PEX14 docking complex, a translocon channel that specifically mediates the import of peroxisomal cargo proteins bound to PEX5 receptor. The PEX13-PEX14 docking complex forms a large import pore which can be opened to a diameter of about 9 nm. Mechanistically, PEX5 receptor along with cargo proteins associates with the PEX14 subunit of the PEX13-PEX14 docking complex in the cytosol, leading to the insertion of the receptor into the organelle membrane with the concomitant translocation of the cargo into the peroxisome matrix. Plays a key role for peroxisome movement through a direct interaction with tubulin.</text>
</comment>
<evidence type="ECO:0000256" key="10">
    <source>
        <dbReference type="ARBA" id="ARBA00023140"/>
    </source>
</evidence>
<dbReference type="InterPro" id="IPR006785">
    <property type="entry name" value="Pex14_N"/>
</dbReference>
<evidence type="ECO:0000256" key="9">
    <source>
        <dbReference type="ARBA" id="ARBA00023136"/>
    </source>
</evidence>
<evidence type="ECO:0000256" key="8">
    <source>
        <dbReference type="ARBA" id="ARBA00023010"/>
    </source>
</evidence>
<keyword evidence="10 16" id="KW-0576">Peroxisome</keyword>
<evidence type="ECO:0000256" key="3">
    <source>
        <dbReference type="ARBA" id="ARBA00022553"/>
    </source>
</evidence>
<gene>
    <name evidence="19" type="ORF">CHS0354_022852</name>
</gene>
<dbReference type="AlphaFoldDB" id="A0AAE0S1T5"/>
<dbReference type="GO" id="GO:1990429">
    <property type="term" value="C:peroxisomal importomer complex"/>
    <property type="evidence" value="ECO:0007669"/>
    <property type="project" value="TreeGrafter"/>
</dbReference>
<dbReference type="PANTHER" id="PTHR23058">
    <property type="entry name" value="PEROXISOMAL MEMBRANE PROTEIN PEX14"/>
    <property type="match status" value="1"/>
</dbReference>
<dbReference type="InterPro" id="IPR036388">
    <property type="entry name" value="WH-like_DNA-bd_sf"/>
</dbReference>
<evidence type="ECO:0000256" key="16">
    <source>
        <dbReference type="RuleBase" id="RU367032"/>
    </source>
</evidence>
<evidence type="ECO:0000313" key="19">
    <source>
        <dbReference type="EMBL" id="KAK3583806.1"/>
    </source>
</evidence>
<keyword evidence="6" id="KW-1133">Transmembrane helix</keyword>
<keyword evidence="4" id="KW-0812">Transmembrane</keyword>
<keyword evidence="5 16" id="KW-0653">Protein transport</keyword>
<keyword evidence="7" id="KW-0007">Acetylation</keyword>
<evidence type="ECO:0000259" key="18">
    <source>
        <dbReference type="Pfam" id="PF04695"/>
    </source>
</evidence>
<evidence type="ECO:0000256" key="14">
    <source>
        <dbReference type="ARBA" id="ARBA00055057"/>
    </source>
</evidence>
<comment type="subcellular location">
    <subcellularLocation>
        <location evidence="12">Endomembrane system</location>
        <topology evidence="12">Single-pass membrane protein</topology>
    </subcellularLocation>
    <subcellularLocation>
        <location evidence="13 16">Peroxisome membrane</location>
    </subcellularLocation>
</comment>
<keyword evidence="8" id="KW-0811">Translocation</keyword>